<dbReference type="AlphaFoldDB" id="A0A2N0UMK2"/>
<evidence type="ECO:0000313" key="3">
    <source>
        <dbReference type="Proteomes" id="UP000233425"/>
    </source>
</evidence>
<name>A0A2N0UMK2_9FIRM</name>
<protein>
    <submittedName>
        <fullName evidence="2">Stage II sporulation protein R</fullName>
    </submittedName>
</protein>
<dbReference type="InterPro" id="IPR014202">
    <property type="entry name" value="Spore_II_R"/>
</dbReference>
<dbReference type="NCBIfam" id="TIGR02837">
    <property type="entry name" value="spore_II_R"/>
    <property type="match status" value="1"/>
</dbReference>
<reference evidence="2" key="1">
    <citation type="journal article" date="2018" name="Environ. Microbiol.">
        <title>Sporulation capability and amylosome conservation among diverse human colonic and rumen isolates of the keystone starch-degrader Ruminococcus bromii.</title>
        <authorList>
            <person name="Mukhopadhya I."/>
            <person name="Morais S."/>
            <person name="Laverde-Gomez J."/>
            <person name="Sheridan P.O."/>
            <person name="Walker A.W."/>
            <person name="Kelly W."/>
            <person name="Klieve A.V."/>
            <person name="Ouwerkerk D."/>
            <person name="Duncan S.H."/>
            <person name="Louis P."/>
            <person name="Koropatkin N."/>
            <person name="Cockburn D."/>
            <person name="Kibler R."/>
            <person name="Cooper P.J."/>
            <person name="Sandoval C."/>
            <person name="Crost E."/>
            <person name="Juge N."/>
            <person name="Bayer E.A."/>
            <person name="Flint H.J."/>
        </authorList>
    </citation>
    <scope>NUCLEOTIDE SEQUENCE [LARGE SCALE GENOMIC DNA]</scope>
    <source>
        <strain evidence="2">ATCC 27255</strain>
    </source>
</reference>
<keyword evidence="1" id="KW-1133">Transmembrane helix</keyword>
<sequence>MKTNKSILLIKSAVIAFILTTLYSVIPFQAVCTEIPNDVFRFHILANSDTEEDQTLKLKVRDKVLEKTKILFDTANSKSDAEEYVKANLDAIEEIAQNEVYKNGYNYPVKAEVVNMHFDTRHYESYTLPAGMYDALRITIGNAEGHNWWCVMYPSICISTVDEGKSRAKNALSDDEYSVVTDEKVEYKFFIVELFQRIFG</sequence>
<proteinExistence type="predicted"/>
<feature type="transmembrane region" description="Helical" evidence="1">
    <location>
        <begin position="7"/>
        <end position="26"/>
    </location>
</feature>
<dbReference type="Proteomes" id="UP000233425">
    <property type="component" value="Unassembled WGS sequence"/>
</dbReference>
<evidence type="ECO:0000313" key="2">
    <source>
        <dbReference type="EMBL" id="PKD28197.1"/>
    </source>
</evidence>
<keyword evidence="3" id="KW-1185">Reference proteome</keyword>
<keyword evidence="1" id="KW-0812">Transmembrane</keyword>
<keyword evidence="1" id="KW-0472">Membrane</keyword>
<accession>A0A2N0UMK2</accession>
<gene>
    <name evidence="2" type="ORF">RBATCC27255_01249</name>
</gene>
<dbReference type="EMBL" id="NNSR01000063">
    <property type="protein sequence ID" value="PKD28197.1"/>
    <property type="molecule type" value="Genomic_DNA"/>
</dbReference>
<comment type="caution">
    <text evidence="2">The sequence shown here is derived from an EMBL/GenBank/DDBJ whole genome shotgun (WGS) entry which is preliminary data.</text>
</comment>
<dbReference type="Pfam" id="PF09551">
    <property type="entry name" value="Spore_II_R"/>
    <property type="match status" value="1"/>
</dbReference>
<organism evidence="2 3">
    <name type="scientific">Ruminococcus bromii</name>
    <dbReference type="NCBI Taxonomy" id="40518"/>
    <lineage>
        <taxon>Bacteria</taxon>
        <taxon>Bacillati</taxon>
        <taxon>Bacillota</taxon>
        <taxon>Clostridia</taxon>
        <taxon>Eubacteriales</taxon>
        <taxon>Oscillospiraceae</taxon>
        <taxon>Ruminococcus</taxon>
    </lineage>
</organism>
<evidence type="ECO:0000256" key="1">
    <source>
        <dbReference type="SAM" id="Phobius"/>
    </source>
</evidence>
<dbReference type="RefSeq" id="WP_101029243.1">
    <property type="nucleotide sequence ID" value="NZ_CABMMZ010000063.1"/>
</dbReference>